<feature type="compositionally biased region" description="Basic and acidic residues" evidence="9">
    <location>
        <begin position="171"/>
        <end position="180"/>
    </location>
</feature>
<comment type="caution">
    <text evidence="10">The sequence shown here is derived from an EMBL/GenBank/DDBJ whole genome shotgun (WGS) entry which is preliminary data.</text>
</comment>
<evidence type="ECO:0000256" key="1">
    <source>
        <dbReference type="ARBA" id="ARBA00004123"/>
    </source>
</evidence>
<dbReference type="InterPro" id="IPR007018">
    <property type="entry name" value="Mediator_Med6"/>
</dbReference>
<evidence type="ECO:0000256" key="6">
    <source>
        <dbReference type="ARBA" id="ARBA00023242"/>
    </source>
</evidence>
<evidence type="ECO:0000256" key="7">
    <source>
        <dbReference type="ARBA" id="ARBA00031259"/>
    </source>
</evidence>
<sequence>MDINDLHPPDDYSHRFFIWHEWIQANGSLNAENVFDYFATSMFYDKQSNNQVLRMQTMHTGVPVKDEAAELRRFTGIEFAVVHAQPPTFFVIQKRERLSPDEVKPLAAYFIMNNRIYQSPDLYTVISNRLLTSLSALQSSLDILRKHRPDYTPRTGFVWPIAGPSLTTDSEGPKKTRDSDTPDQDTTMEGASPTTSDAGSPEKRGLDGSQTGPKRQQNTMLLMNAMKATAAHSKMSFTPASASLNNQSETEGQNSETPKTGVASSTATPVPHNSGGSSQPGTQEIVGGGGGGVKKKKKRGSLAPPPVPP</sequence>
<comment type="function">
    <text evidence="8">Component of the Mediator complex, a coactivator involved in the regulated transcription of nearly all RNA polymerase II-dependent genes. Mediator functions as a bridge to convey information from gene-specific regulatory proteins to the basal RNA polymerase II transcription machinery. Mediator is recruited to promoters by direct interactions with regulatory proteins and serves as a scaffold for the assembly of a functional preinitiation complex with RNA polymerase II and the general transcription factors.</text>
</comment>
<comment type="subunit">
    <text evidence="8">Component of the Mediator complex.</text>
</comment>
<dbReference type="Proteomes" id="UP000807306">
    <property type="component" value="Unassembled WGS sequence"/>
</dbReference>
<comment type="similarity">
    <text evidence="2 8">Belongs to the Mediator complex subunit 6 family.</text>
</comment>
<feature type="region of interest" description="Disordered" evidence="9">
    <location>
        <begin position="242"/>
        <end position="309"/>
    </location>
</feature>
<evidence type="ECO:0000256" key="8">
    <source>
        <dbReference type="RuleBase" id="RU364143"/>
    </source>
</evidence>
<name>A0A9P6EUB6_9AGAR</name>
<dbReference type="GO" id="GO:0006357">
    <property type="term" value="P:regulation of transcription by RNA polymerase II"/>
    <property type="evidence" value="ECO:0007669"/>
    <property type="project" value="InterPro"/>
</dbReference>
<evidence type="ECO:0000313" key="10">
    <source>
        <dbReference type="EMBL" id="KAF9535491.1"/>
    </source>
</evidence>
<protein>
    <recommendedName>
        <fullName evidence="3 8">Mediator of RNA polymerase II transcription subunit 6</fullName>
    </recommendedName>
    <alternativeName>
        <fullName evidence="7 8">Mediator complex subunit 6</fullName>
    </alternativeName>
</protein>
<dbReference type="AlphaFoldDB" id="A0A9P6EUB6"/>
<dbReference type="Pfam" id="PF04934">
    <property type="entry name" value="Med6"/>
    <property type="match status" value="1"/>
</dbReference>
<dbReference type="GO" id="GO:0003712">
    <property type="term" value="F:transcription coregulator activity"/>
    <property type="evidence" value="ECO:0007669"/>
    <property type="project" value="InterPro"/>
</dbReference>
<proteinExistence type="inferred from homology"/>
<dbReference type="GO" id="GO:0016592">
    <property type="term" value="C:mediator complex"/>
    <property type="evidence" value="ECO:0007669"/>
    <property type="project" value="InterPro"/>
</dbReference>
<dbReference type="PANTHER" id="PTHR13104">
    <property type="entry name" value="MED-6-RELATED"/>
    <property type="match status" value="1"/>
</dbReference>
<evidence type="ECO:0000256" key="4">
    <source>
        <dbReference type="ARBA" id="ARBA00023015"/>
    </source>
</evidence>
<dbReference type="Gene3D" id="3.10.450.580">
    <property type="entry name" value="Mediator complex, subunit Med6"/>
    <property type="match status" value="1"/>
</dbReference>
<evidence type="ECO:0000256" key="9">
    <source>
        <dbReference type="SAM" id="MobiDB-lite"/>
    </source>
</evidence>
<evidence type="ECO:0000256" key="5">
    <source>
        <dbReference type="ARBA" id="ARBA00023163"/>
    </source>
</evidence>
<feature type="region of interest" description="Disordered" evidence="9">
    <location>
        <begin position="154"/>
        <end position="216"/>
    </location>
</feature>
<evidence type="ECO:0000256" key="3">
    <source>
        <dbReference type="ARBA" id="ARBA00020634"/>
    </source>
</evidence>
<accession>A0A9P6EUB6</accession>
<dbReference type="OrthoDB" id="344220at2759"/>
<dbReference type="EMBL" id="MU157824">
    <property type="protein sequence ID" value="KAF9535491.1"/>
    <property type="molecule type" value="Genomic_DNA"/>
</dbReference>
<gene>
    <name evidence="8" type="primary">MED6</name>
    <name evidence="10" type="ORF">CPB83DRAFT_841842</name>
</gene>
<dbReference type="InterPro" id="IPR038566">
    <property type="entry name" value="Mediator_Med6_sf"/>
</dbReference>
<organism evidence="10 11">
    <name type="scientific">Crepidotus variabilis</name>
    <dbReference type="NCBI Taxonomy" id="179855"/>
    <lineage>
        <taxon>Eukaryota</taxon>
        <taxon>Fungi</taxon>
        <taxon>Dikarya</taxon>
        <taxon>Basidiomycota</taxon>
        <taxon>Agaricomycotina</taxon>
        <taxon>Agaricomycetes</taxon>
        <taxon>Agaricomycetidae</taxon>
        <taxon>Agaricales</taxon>
        <taxon>Agaricineae</taxon>
        <taxon>Crepidotaceae</taxon>
        <taxon>Crepidotus</taxon>
    </lineage>
</organism>
<feature type="compositionally biased region" description="Polar residues" evidence="9">
    <location>
        <begin position="184"/>
        <end position="198"/>
    </location>
</feature>
<evidence type="ECO:0000256" key="2">
    <source>
        <dbReference type="ARBA" id="ARBA00007526"/>
    </source>
</evidence>
<evidence type="ECO:0000313" key="11">
    <source>
        <dbReference type="Proteomes" id="UP000807306"/>
    </source>
</evidence>
<feature type="compositionally biased region" description="Polar residues" evidence="9">
    <location>
        <begin position="242"/>
        <end position="268"/>
    </location>
</feature>
<keyword evidence="11" id="KW-1185">Reference proteome</keyword>
<comment type="subcellular location">
    <subcellularLocation>
        <location evidence="1 8">Nucleus</location>
    </subcellularLocation>
</comment>
<keyword evidence="5 8" id="KW-0804">Transcription</keyword>
<keyword evidence="4 8" id="KW-0805">Transcription regulation</keyword>
<keyword evidence="6 8" id="KW-0539">Nucleus</keyword>
<keyword evidence="8" id="KW-0010">Activator</keyword>
<reference evidence="10" key="1">
    <citation type="submission" date="2020-11" db="EMBL/GenBank/DDBJ databases">
        <authorList>
            <consortium name="DOE Joint Genome Institute"/>
            <person name="Ahrendt S."/>
            <person name="Riley R."/>
            <person name="Andreopoulos W."/>
            <person name="Labutti K."/>
            <person name="Pangilinan J."/>
            <person name="Ruiz-Duenas F.J."/>
            <person name="Barrasa J.M."/>
            <person name="Sanchez-Garcia M."/>
            <person name="Camarero S."/>
            <person name="Miyauchi S."/>
            <person name="Serrano A."/>
            <person name="Linde D."/>
            <person name="Babiker R."/>
            <person name="Drula E."/>
            <person name="Ayuso-Fernandez I."/>
            <person name="Pacheco R."/>
            <person name="Padilla G."/>
            <person name="Ferreira P."/>
            <person name="Barriuso J."/>
            <person name="Kellner H."/>
            <person name="Castanera R."/>
            <person name="Alfaro M."/>
            <person name="Ramirez L."/>
            <person name="Pisabarro A.G."/>
            <person name="Kuo A."/>
            <person name="Tritt A."/>
            <person name="Lipzen A."/>
            <person name="He G."/>
            <person name="Yan M."/>
            <person name="Ng V."/>
            <person name="Cullen D."/>
            <person name="Martin F."/>
            <person name="Rosso M.-N."/>
            <person name="Henrissat B."/>
            <person name="Hibbett D."/>
            <person name="Martinez A.T."/>
            <person name="Grigoriev I.V."/>
        </authorList>
    </citation>
    <scope>NUCLEOTIDE SEQUENCE</scope>
    <source>
        <strain evidence="10">CBS 506.95</strain>
    </source>
</reference>